<feature type="domain" description="VWFA" evidence="6">
    <location>
        <begin position="83"/>
        <end position="273"/>
    </location>
</feature>
<dbReference type="EMBL" id="UGGU01000003">
    <property type="protein sequence ID" value="STO31415.1"/>
    <property type="molecule type" value="Genomic_DNA"/>
</dbReference>
<evidence type="ECO:0000256" key="5">
    <source>
        <dbReference type="SAM" id="Phobius"/>
    </source>
</evidence>
<dbReference type="SUPFAM" id="SSF53300">
    <property type="entry name" value="vWA-like"/>
    <property type="match status" value="1"/>
</dbReference>
<keyword evidence="1" id="KW-1003">Cell membrane</keyword>
<evidence type="ECO:0000313" key="8">
    <source>
        <dbReference type="Proteomes" id="UP000255328"/>
    </source>
</evidence>
<name>A0A377GWV8_9FUSO</name>
<evidence type="ECO:0000259" key="6">
    <source>
        <dbReference type="PROSITE" id="PS50234"/>
    </source>
</evidence>
<dbReference type="InterPro" id="IPR033881">
    <property type="entry name" value="vWA_BatA_type"/>
</dbReference>
<dbReference type="OrthoDB" id="6206554at2"/>
<dbReference type="InterPro" id="IPR002035">
    <property type="entry name" value="VWF_A"/>
</dbReference>
<sequence>MFKFASPYFLLLIPIIIYLFFRKQKVKGIKIPGIKPLKEFRLRSKKYLIGKILILFSLILMCIALARPQIISENKIIKKEGIDIVVALDLSQSMLQRDFKPNRLETAKKLLEEFIDKRVNDRISLVVFGGDAYTKVPLTFDHNVVKDITSKLTTDDITSNNRTAIGMGLGVSLNRLKDSEAKSKVIILMTDGENNSGEMSPMGASEIAKELGIKIYTIGIGAREIQIRVPFGHTTVKNTELDENLLKNIASTTGGEYFRAGSEKEFQEIFNKIDSLEKTKIDGRSYYEKDELYENILKIALLLLVIGAFFEYKKYIKIP</sequence>
<organism evidence="7 8">
    <name type="scientific">Fusobacterium necrogenes</name>
    <dbReference type="NCBI Taxonomy" id="858"/>
    <lineage>
        <taxon>Bacteria</taxon>
        <taxon>Fusobacteriati</taxon>
        <taxon>Fusobacteriota</taxon>
        <taxon>Fusobacteriia</taxon>
        <taxon>Fusobacteriales</taxon>
        <taxon>Fusobacteriaceae</taxon>
        <taxon>Fusobacterium</taxon>
    </lineage>
</organism>
<protein>
    <submittedName>
        <fullName evidence="7">Mg-chelatase subunit ChlD</fullName>
    </submittedName>
</protein>
<dbReference type="InterPro" id="IPR050768">
    <property type="entry name" value="UPF0353/GerABKA_families"/>
</dbReference>
<dbReference type="PROSITE" id="PS50234">
    <property type="entry name" value="VWFA"/>
    <property type="match status" value="1"/>
</dbReference>
<dbReference type="Pfam" id="PF07584">
    <property type="entry name" value="BatA"/>
    <property type="match status" value="1"/>
</dbReference>
<dbReference type="InterPro" id="IPR024163">
    <property type="entry name" value="Aerotolerance_reg_N"/>
</dbReference>
<keyword evidence="4 5" id="KW-0472">Membrane</keyword>
<keyword evidence="2 5" id="KW-0812">Transmembrane</keyword>
<dbReference type="AlphaFoldDB" id="A0A377GWV8"/>
<dbReference type="PANTHER" id="PTHR22550:SF5">
    <property type="entry name" value="LEUCINE ZIPPER PROTEIN 4"/>
    <property type="match status" value="1"/>
</dbReference>
<dbReference type="InterPro" id="IPR036465">
    <property type="entry name" value="vWFA_dom_sf"/>
</dbReference>
<keyword evidence="8" id="KW-1185">Reference proteome</keyword>
<evidence type="ECO:0000313" key="7">
    <source>
        <dbReference type="EMBL" id="STO31415.1"/>
    </source>
</evidence>
<accession>A0A377GWV8</accession>
<feature type="transmembrane region" description="Helical" evidence="5">
    <location>
        <begin position="6"/>
        <end position="21"/>
    </location>
</feature>
<proteinExistence type="predicted"/>
<dbReference type="RefSeq" id="WP_115269709.1">
    <property type="nucleotide sequence ID" value="NZ_CASFEE010000015.1"/>
</dbReference>
<dbReference type="CDD" id="cd01467">
    <property type="entry name" value="vWA_BatA_type"/>
    <property type="match status" value="1"/>
</dbReference>
<dbReference type="Proteomes" id="UP000255328">
    <property type="component" value="Unassembled WGS sequence"/>
</dbReference>
<dbReference type="SMART" id="SM00327">
    <property type="entry name" value="VWA"/>
    <property type="match status" value="1"/>
</dbReference>
<evidence type="ECO:0000256" key="1">
    <source>
        <dbReference type="ARBA" id="ARBA00022475"/>
    </source>
</evidence>
<dbReference type="PANTHER" id="PTHR22550">
    <property type="entry name" value="SPORE GERMINATION PROTEIN"/>
    <property type="match status" value="1"/>
</dbReference>
<gene>
    <name evidence="7" type="ORF">NCTC10723_00863</name>
</gene>
<feature type="transmembrane region" description="Helical" evidence="5">
    <location>
        <begin position="48"/>
        <end position="66"/>
    </location>
</feature>
<reference evidence="7 8" key="1">
    <citation type="submission" date="2018-06" db="EMBL/GenBank/DDBJ databases">
        <authorList>
            <consortium name="Pathogen Informatics"/>
            <person name="Doyle S."/>
        </authorList>
    </citation>
    <scope>NUCLEOTIDE SEQUENCE [LARGE SCALE GENOMIC DNA]</scope>
    <source>
        <strain evidence="7 8">NCTC10723</strain>
    </source>
</reference>
<evidence type="ECO:0000256" key="4">
    <source>
        <dbReference type="ARBA" id="ARBA00023136"/>
    </source>
</evidence>
<dbReference type="Pfam" id="PF00092">
    <property type="entry name" value="VWA"/>
    <property type="match status" value="1"/>
</dbReference>
<keyword evidence="3 5" id="KW-1133">Transmembrane helix</keyword>
<evidence type="ECO:0000256" key="2">
    <source>
        <dbReference type="ARBA" id="ARBA00022692"/>
    </source>
</evidence>
<evidence type="ECO:0000256" key="3">
    <source>
        <dbReference type="ARBA" id="ARBA00022989"/>
    </source>
</evidence>
<dbReference type="Gene3D" id="3.40.50.410">
    <property type="entry name" value="von Willebrand factor, type A domain"/>
    <property type="match status" value="1"/>
</dbReference>